<dbReference type="NCBIfam" id="TIGR01965">
    <property type="entry name" value="VCBS_repeat"/>
    <property type="match status" value="1"/>
</dbReference>
<reference evidence="2 3" key="1">
    <citation type="submission" date="2017-03" db="EMBL/GenBank/DDBJ databases">
        <authorList>
            <person name="Afonso C.L."/>
            <person name="Miller P.J."/>
            <person name="Scott M.A."/>
            <person name="Spackman E."/>
            <person name="Goraichik I."/>
            <person name="Dimitrov K.M."/>
            <person name="Suarez D.L."/>
            <person name="Swayne D.E."/>
        </authorList>
    </citation>
    <scope>NUCLEOTIDE SEQUENCE [LARGE SCALE GENOMIC DNA]</scope>
    <source>
        <strain evidence="2 3">CECT 7745</strain>
    </source>
</reference>
<dbReference type="GO" id="GO:0016539">
    <property type="term" value="P:intein-mediated protein splicing"/>
    <property type="evidence" value="ECO:0007669"/>
    <property type="project" value="InterPro"/>
</dbReference>
<dbReference type="Proteomes" id="UP000193224">
    <property type="component" value="Unassembled WGS sequence"/>
</dbReference>
<accession>A0A1X7BPA0</accession>
<protein>
    <recommendedName>
        <fullName evidence="1">Hedgehog/Intein (Hint) domain-containing protein</fullName>
    </recommendedName>
</protein>
<keyword evidence="3" id="KW-1185">Reference proteome</keyword>
<dbReference type="Pfam" id="PF13403">
    <property type="entry name" value="Hint_2"/>
    <property type="match status" value="1"/>
</dbReference>
<sequence>MVSLSGPTTANMTEGLNGAGNVSVGGTVANNEPGIYSWLPGGYTILSAPSFGTLTINHNAANGEGGYTWTFVFDSDDPALDGLDRGQSMDVTFNIRVTDVSYNTANGFATTVNGTTVVDTHQVTITIFGENEVCFARGSQILTEHGPCRVERLKIGDKLVTRDGGLKPIRWIASSKVTDARRRGNSQLEPVAIAPDSFAPGIPSRTLRVSPQHRVLLEGAYVDMLIAEPAVLASAKSLINGKNIYHCGDEIEDLEYWHIALDQHEVIYAEGCPVETFHPGDIALGLVDDAQGAELEELFPGITQNHAELAFPEIRAFEGRVFSSIIQDAAH</sequence>
<dbReference type="InterPro" id="IPR028992">
    <property type="entry name" value="Hedgehog/Intein_dom"/>
</dbReference>
<dbReference type="PROSITE" id="PS50817">
    <property type="entry name" value="INTEIN_N_TER"/>
    <property type="match status" value="1"/>
</dbReference>
<organism evidence="2 3">
    <name type="scientific">Roseovarius aestuarii</name>
    <dbReference type="NCBI Taxonomy" id="475083"/>
    <lineage>
        <taxon>Bacteria</taxon>
        <taxon>Pseudomonadati</taxon>
        <taxon>Pseudomonadota</taxon>
        <taxon>Alphaproteobacteria</taxon>
        <taxon>Rhodobacterales</taxon>
        <taxon>Roseobacteraceae</taxon>
        <taxon>Roseovarius</taxon>
    </lineage>
</organism>
<dbReference type="AlphaFoldDB" id="A0A1X7BPA0"/>
<evidence type="ECO:0000313" key="3">
    <source>
        <dbReference type="Proteomes" id="UP000193224"/>
    </source>
</evidence>
<dbReference type="SUPFAM" id="SSF51294">
    <property type="entry name" value="Hedgehog/intein (Hint) domain"/>
    <property type="match status" value="1"/>
</dbReference>
<evidence type="ECO:0000259" key="1">
    <source>
        <dbReference type="Pfam" id="PF13403"/>
    </source>
</evidence>
<dbReference type="InterPro" id="IPR010221">
    <property type="entry name" value="VCBS_dom"/>
</dbReference>
<dbReference type="RefSeq" id="WP_085799411.1">
    <property type="nucleotide sequence ID" value="NZ_FWXB01000003.1"/>
</dbReference>
<feature type="domain" description="Hedgehog/Intein (Hint)" evidence="1">
    <location>
        <begin position="133"/>
        <end position="281"/>
    </location>
</feature>
<dbReference type="InterPro" id="IPR036844">
    <property type="entry name" value="Hint_dom_sf"/>
</dbReference>
<gene>
    <name evidence="2" type="ORF">ROA7745_01281</name>
</gene>
<dbReference type="EMBL" id="FWXB01000003">
    <property type="protein sequence ID" value="SMC11468.1"/>
    <property type="molecule type" value="Genomic_DNA"/>
</dbReference>
<dbReference type="InterPro" id="IPR006141">
    <property type="entry name" value="Intein_N"/>
</dbReference>
<name>A0A1X7BPA0_9RHOB</name>
<dbReference type="OrthoDB" id="6305173at2"/>
<evidence type="ECO:0000313" key="2">
    <source>
        <dbReference type="EMBL" id="SMC11468.1"/>
    </source>
</evidence>
<dbReference type="Gene3D" id="2.170.16.10">
    <property type="entry name" value="Hedgehog/Intein (Hint) domain"/>
    <property type="match status" value="1"/>
</dbReference>
<proteinExistence type="predicted"/>